<name>A0A813LGL6_POLGL</name>
<protein>
    <submittedName>
        <fullName evidence="1">Uncharacterized protein</fullName>
    </submittedName>
</protein>
<evidence type="ECO:0000313" key="1">
    <source>
        <dbReference type="EMBL" id="CAE8731520.1"/>
    </source>
</evidence>
<feature type="non-terminal residue" evidence="1">
    <location>
        <position position="1"/>
    </location>
</feature>
<accession>A0A813LGL6</accession>
<dbReference type="Proteomes" id="UP000626109">
    <property type="component" value="Unassembled WGS sequence"/>
</dbReference>
<proteinExistence type="predicted"/>
<dbReference type="EMBL" id="CAJNNW010036017">
    <property type="protein sequence ID" value="CAE8731520.1"/>
    <property type="molecule type" value="Genomic_DNA"/>
</dbReference>
<sequence>ALWDELQVPAEVRHSWRALLQLGKQAEALTSHAGQLLGYRDATMLVLHGLSEHDQLMAEVRARPWNSRGGGGGGSAEAGALVARLEQTGGALLRLLEDWEGRFGAP</sequence>
<evidence type="ECO:0000313" key="2">
    <source>
        <dbReference type="Proteomes" id="UP000626109"/>
    </source>
</evidence>
<feature type="non-terminal residue" evidence="1">
    <location>
        <position position="106"/>
    </location>
</feature>
<comment type="caution">
    <text evidence="1">The sequence shown here is derived from an EMBL/GenBank/DDBJ whole genome shotgun (WGS) entry which is preliminary data.</text>
</comment>
<dbReference type="AlphaFoldDB" id="A0A813LGL6"/>
<gene>
    <name evidence="1" type="ORF">PGLA2088_LOCUS46042</name>
</gene>
<reference evidence="1" key="1">
    <citation type="submission" date="2021-02" db="EMBL/GenBank/DDBJ databases">
        <authorList>
            <person name="Dougan E. K."/>
            <person name="Rhodes N."/>
            <person name="Thang M."/>
            <person name="Chan C."/>
        </authorList>
    </citation>
    <scope>NUCLEOTIDE SEQUENCE</scope>
</reference>
<organism evidence="1 2">
    <name type="scientific">Polarella glacialis</name>
    <name type="common">Dinoflagellate</name>
    <dbReference type="NCBI Taxonomy" id="89957"/>
    <lineage>
        <taxon>Eukaryota</taxon>
        <taxon>Sar</taxon>
        <taxon>Alveolata</taxon>
        <taxon>Dinophyceae</taxon>
        <taxon>Suessiales</taxon>
        <taxon>Suessiaceae</taxon>
        <taxon>Polarella</taxon>
    </lineage>
</organism>